<feature type="transmembrane region" description="Helical" evidence="7">
    <location>
        <begin position="13"/>
        <end position="31"/>
    </location>
</feature>
<evidence type="ECO:0000256" key="4">
    <source>
        <dbReference type="ARBA" id="ARBA00023136"/>
    </source>
</evidence>
<evidence type="ECO:0000256" key="6">
    <source>
        <dbReference type="SAM" id="MobiDB-lite"/>
    </source>
</evidence>
<feature type="transmembrane region" description="Helical" evidence="7">
    <location>
        <begin position="118"/>
        <end position="137"/>
    </location>
</feature>
<evidence type="ECO:0000256" key="7">
    <source>
        <dbReference type="SAM" id="Phobius"/>
    </source>
</evidence>
<feature type="compositionally biased region" description="Low complexity" evidence="6">
    <location>
        <begin position="316"/>
        <end position="341"/>
    </location>
</feature>
<feature type="compositionally biased region" description="Low complexity" evidence="6">
    <location>
        <begin position="349"/>
        <end position="358"/>
    </location>
</feature>
<feature type="region of interest" description="Disordered" evidence="6">
    <location>
        <begin position="266"/>
        <end position="361"/>
    </location>
</feature>
<accession>A0ABR2JMB6</accession>
<feature type="transmembrane region" description="Helical" evidence="7">
    <location>
        <begin position="168"/>
        <end position="188"/>
    </location>
</feature>
<comment type="similarity">
    <text evidence="5">Belongs to the SAT4 family.</text>
</comment>
<evidence type="ECO:0000256" key="3">
    <source>
        <dbReference type="ARBA" id="ARBA00022989"/>
    </source>
</evidence>
<gene>
    <name evidence="9" type="ORF">PGQ11_001284</name>
</gene>
<proteinExistence type="inferred from homology"/>
<feature type="transmembrane region" description="Helical" evidence="7">
    <location>
        <begin position="200"/>
        <end position="220"/>
    </location>
</feature>
<feature type="domain" description="Rhodopsin" evidence="8">
    <location>
        <begin position="25"/>
        <end position="258"/>
    </location>
</feature>
<feature type="transmembrane region" description="Helical" evidence="7">
    <location>
        <begin position="43"/>
        <end position="62"/>
    </location>
</feature>
<comment type="caution">
    <text evidence="9">The sequence shown here is derived from an EMBL/GenBank/DDBJ whole genome shotgun (WGS) entry which is preliminary data.</text>
</comment>
<evidence type="ECO:0000256" key="1">
    <source>
        <dbReference type="ARBA" id="ARBA00004141"/>
    </source>
</evidence>
<feature type="transmembrane region" description="Helical" evidence="7">
    <location>
        <begin position="232"/>
        <end position="252"/>
    </location>
</feature>
<evidence type="ECO:0000256" key="5">
    <source>
        <dbReference type="ARBA" id="ARBA00038359"/>
    </source>
</evidence>
<keyword evidence="2 7" id="KW-0812">Transmembrane</keyword>
<reference evidence="9 10" key="1">
    <citation type="journal article" date="2024" name="IMA Fungus">
        <title>Apiospora arundinis, a panoply of carbohydrate-active enzymes and secondary metabolites.</title>
        <authorList>
            <person name="Sorensen T."/>
            <person name="Petersen C."/>
            <person name="Muurmann A.T."/>
            <person name="Christiansen J.V."/>
            <person name="Brundto M.L."/>
            <person name="Overgaard C.K."/>
            <person name="Boysen A.T."/>
            <person name="Wollenberg R.D."/>
            <person name="Larsen T.O."/>
            <person name="Sorensen J.L."/>
            <person name="Nielsen K.L."/>
            <person name="Sondergaard T.E."/>
        </authorList>
    </citation>
    <scope>NUCLEOTIDE SEQUENCE [LARGE SCALE GENOMIC DNA]</scope>
    <source>
        <strain evidence="9 10">AAU 773</strain>
    </source>
</reference>
<dbReference type="InterPro" id="IPR049326">
    <property type="entry name" value="Rhodopsin_dom_fungi"/>
</dbReference>
<dbReference type="PANTHER" id="PTHR33048:SF92">
    <property type="entry name" value="INTEGRAL MEMBRANE PROTEIN"/>
    <property type="match status" value="1"/>
</dbReference>
<name>A0ABR2JMB6_9PEZI</name>
<dbReference type="InterPro" id="IPR052337">
    <property type="entry name" value="SAT4-like"/>
</dbReference>
<keyword evidence="10" id="KW-1185">Reference proteome</keyword>
<protein>
    <recommendedName>
        <fullName evidence="8">Rhodopsin domain-containing protein</fullName>
    </recommendedName>
</protein>
<sequence>MVIAPEHVMGVEWTMVSLAYIFVSLRIAVRIHWKQKHLIISDIWLVLAALCVLGLAICDTITYKMGRMADPTNKANVQLRKIWFATNYLFDAGLYLPKLSMVAIYHHLIPRHFHMLRHALYFVGFFVGCSFLITFFSDTFWCGPHPSVQWWPGPHSCSTFESKTLMKLNWSLCFTCEALLFALPFPLLSSLTSLSGREKTGLVGIFTLGAVTLGVSSGRFATMMIKGNDISIYVWSTTEFSVSIMIVASTALRPLIRKAWNATTFTSKHSGSGSGRRGPTGKFFKGGSGATDNSTWELKPSQSHQSHSFSQHKTRTQSTRTRIAAAAATSAETQHTQQQQQQHHHYQHQPKLQQQQQQPSHWLPEQNAMVMSPAPEEERNENNNDYFGDAGIPLSPMAPHSQHVILKTERFSISSSSAGEPQNQPPVSPAGMIDLEANGGGGGIWDGRSRLLI</sequence>
<organism evidence="9 10">
    <name type="scientific">Apiospora arundinis</name>
    <dbReference type="NCBI Taxonomy" id="335852"/>
    <lineage>
        <taxon>Eukaryota</taxon>
        <taxon>Fungi</taxon>
        <taxon>Dikarya</taxon>
        <taxon>Ascomycota</taxon>
        <taxon>Pezizomycotina</taxon>
        <taxon>Sordariomycetes</taxon>
        <taxon>Xylariomycetidae</taxon>
        <taxon>Amphisphaeriales</taxon>
        <taxon>Apiosporaceae</taxon>
        <taxon>Apiospora</taxon>
    </lineage>
</organism>
<comment type="subcellular location">
    <subcellularLocation>
        <location evidence="1">Membrane</location>
        <topology evidence="1">Multi-pass membrane protein</topology>
    </subcellularLocation>
</comment>
<dbReference type="Proteomes" id="UP001390339">
    <property type="component" value="Unassembled WGS sequence"/>
</dbReference>
<evidence type="ECO:0000256" key="2">
    <source>
        <dbReference type="ARBA" id="ARBA00022692"/>
    </source>
</evidence>
<feature type="compositionally biased region" description="Gly residues" evidence="6">
    <location>
        <begin position="272"/>
        <end position="289"/>
    </location>
</feature>
<evidence type="ECO:0000313" key="9">
    <source>
        <dbReference type="EMBL" id="KAK8879990.1"/>
    </source>
</evidence>
<feature type="transmembrane region" description="Helical" evidence="7">
    <location>
        <begin position="82"/>
        <end position="106"/>
    </location>
</feature>
<evidence type="ECO:0000259" key="8">
    <source>
        <dbReference type="Pfam" id="PF20684"/>
    </source>
</evidence>
<dbReference type="Pfam" id="PF20684">
    <property type="entry name" value="Fung_rhodopsin"/>
    <property type="match status" value="1"/>
</dbReference>
<evidence type="ECO:0000313" key="10">
    <source>
        <dbReference type="Proteomes" id="UP001390339"/>
    </source>
</evidence>
<keyword evidence="3 7" id="KW-1133">Transmembrane helix</keyword>
<dbReference type="EMBL" id="JAPCWZ010000001">
    <property type="protein sequence ID" value="KAK8879990.1"/>
    <property type="molecule type" value="Genomic_DNA"/>
</dbReference>
<keyword evidence="4 7" id="KW-0472">Membrane</keyword>
<dbReference type="PANTHER" id="PTHR33048">
    <property type="entry name" value="PTH11-LIKE INTEGRAL MEMBRANE PROTEIN (AFU_ORTHOLOGUE AFUA_5G11245)"/>
    <property type="match status" value="1"/>
</dbReference>